<feature type="DNA-binding region" description="H-T-H motif" evidence="4">
    <location>
        <begin position="35"/>
        <end position="54"/>
    </location>
</feature>
<keyword evidence="2 4" id="KW-0238">DNA-binding</keyword>
<organism evidence="6 7">
    <name type="scientific">Rhodococcus erythropolis</name>
    <name type="common">Arthrobacter picolinophilus</name>
    <dbReference type="NCBI Taxonomy" id="1833"/>
    <lineage>
        <taxon>Bacteria</taxon>
        <taxon>Bacillati</taxon>
        <taxon>Actinomycetota</taxon>
        <taxon>Actinomycetes</taxon>
        <taxon>Mycobacteriales</taxon>
        <taxon>Nocardiaceae</taxon>
        <taxon>Rhodococcus</taxon>
        <taxon>Rhodococcus erythropolis group</taxon>
    </lineage>
</organism>
<dbReference type="PANTHER" id="PTHR30055">
    <property type="entry name" value="HTH-TYPE TRANSCRIPTIONAL REGULATOR RUTR"/>
    <property type="match status" value="1"/>
</dbReference>
<dbReference type="InterPro" id="IPR036271">
    <property type="entry name" value="Tet_transcr_reg_TetR-rel_C_sf"/>
</dbReference>
<protein>
    <submittedName>
        <fullName evidence="6">TetR family transcriptional regulator</fullName>
    </submittedName>
</protein>
<reference evidence="6 7" key="1">
    <citation type="submission" date="2020-12" db="EMBL/GenBank/DDBJ databases">
        <title>Draft genome sequence of furan degrading bacterial strain FUR100.</title>
        <authorList>
            <person name="Woiski C."/>
        </authorList>
    </citation>
    <scope>NUCLEOTIDE SEQUENCE [LARGE SCALE GENOMIC DNA]</scope>
    <source>
        <strain evidence="6 7">FUR100</strain>
    </source>
</reference>
<dbReference type="InterPro" id="IPR050109">
    <property type="entry name" value="HTH-type_TetR-like_transc_reg"/>
</dbReference>
<sequence length="228" mass="25311">MAKRIVDHQTRQEIAIRIADTAIEMADSAGSEGLTMRALASKVGMGTMTLYGFYSDKDALLDAMMDRVLGTATFPVSKGIELEDYVVELGRTYLRIFREHPSVLEVITSRSTRTLAAMENSIEKPLRQLADYGLDGATAVDVFTWIMTTAIGAAGYQRPRPWSLGDPNSDSDELLRRQTLFFQALPLTTFSASVEFSAHLARSASEESFERHLKIVGEWARQQSPRGL</sequence>
<evidence type="ECO:0000313" key="6">
    <source>
        <dbReference type="EMBL" id="MBH5145851.1"/>
    </source>
</evidence>
<dbReference type="AlphaFoldDB" id="A0A8I0ZUG5"/>
<evidence type="ECO:0000256" key="1">
    <source>
        <dbReference type="ARBA" id="ARBA00023015"/>
    </source>
</evidence>
<dbReference type="PROSITE" id="PS50977">
    <property type="entry name" value="HTH_TETR_2"/>
    <property type="match status" value="1"/>
</dbReference>
<dbReference type="Proteomes" id="UP000627573">
    <property type="component" value="Unassembled WGS sequence"/>
</dbReference>
<dbReference type="SUPFAM" id="SSF48498">
    <property type="entry name" value="Tetracyclin repressor-like, C-terminal domain"/>
    <property type="match status" value="1"/>
</dbReference>
<evidence type="ECO:0000256" key="4">
    <source>
        <dbReference type="PROSITE-ProRule" id="PRU00335"/>
    </source>
</evidence>
<keyword evidence="1" id="KW-0805">Transcription regulation</keyword>
<evidence type="ECO:0000313" key="7">
    <source>
        <dbReference type="Proteomes" id="UP000627573"/>
    </source>
</evidence>
<proteinExistence type="predicted"/>
<dbReference type="Pfam" id="PF00440">
    <property type="entry name" value="TetR_N"/>
    <property type="match status" value="1"/>
</dbReference>
<keyword evidence="7" id="KW-1185">Reference proteome</keyword>
<dbReference type="InterPro" id="IPR001647">
    <property type="entry name" value="HTH_TetR"/>
</dbReference>
<dbReference type="GO" id="GO:0000976">
    <property type="term" value="F:transcription cis-regulatory region binding"/>
    <property type="evidence" value="ECO:0007669"/>
    <property type="project" value="TreeGrafter"/>
</dbReference>
<gene>
    <name evidence="6" type="ORF">I3517_24955</name>
</gene>
<evidence type="ECO:0000256" key="3">
    <source>
        <dbReference type="ARBA" id="ARBA00023163"/>
    </source>
</evidence>
<dbReference type="SUPFAM" id="SSF46689">
    <property type="entry name" value="Homeodomain-like"/>
    <property type="match status" value="1"/>
</dbReference>
<comment type="caution">
    <text evidence="6">The sequence shown here is derived from an EMBL/GenBank/DDBJ whole genome shotgun (WGS) entry which is preliminary data.</text>
</comment>
<evidence type="ECO:0000259" key="5">
    <source>
        <dbReference type="PROSITE" id="PS50977"/>
    </source>
</evidence>
<dbReference type="InterPro" id="IPR009057">
    <property type="entry name" value="Homeodomain-like_sf"/>
</dbReference>
<accession>A0A8I0ZUG5</accession>
<feature type="domain" description="HTH tetR-type" evidence="5">
    <location>
        <begin position="12"/>
        <end position="72"/>
    </location>
</feature>
<dbReference type="Gene3D" id="1.10.357.10">
    <property type="entry name" value="Tetracycline Repressor, domain 2"/>
    <property type="match status" value="1"/>
</dbReference>
<dbReference type="PANTHER" id="PTHR30055:SF234">
    <property type="entry name" value="HTH-TYPE TRANSCRIPTIONAL REGULATOR BETI"/>
    <property type="match status" value="1"/>
</dbReference>
<dbReference type="GO" id="GO:0003700">
    <property type="term" value="F:DNA-binding transcription factor activity"/>
    <property type="evidence" value="ECO:0007669"/>
    <property type="project" value="TreeGrafter"/>
</dbReference>
<dbReference type="RefSeq" id="WP_197941767.1">
    <property type="nucleotide sequence ID" value="NZ_JAECSB010000084.1"/>
</dbReference>
<name>A0A8I0ZUG5_RHOER</name>
<evidence type="ECO:0000256" key="2">
    <source>
        <dbReference type="ARBA" id="ARBA00023125"/>
    </source>
</evidence>
<dbReference type="EMBL" id="JAECSB010000084">
    <property type="protein sequence ID" value="MBH5145851.1"/>
    <property type="molecule type" value="Genomic_DNA"/>
</dbReference>
<keyword evidence="3" id="KW-0804">Transcription</keyword>